<dbReference type="SUPFAM" id="SSF53850">
    <property type="entry name" value="Periplasmic binding protein-like II"/>
    <property type="match status" value="1"/>
</dbReference>
<dbReference type="GO" id="GO:0043565">
    <property type="term" value="F:sequence-specific DNA binding"/>
    <property type="evidence" value="ECO:0007669"/>
    <property type="project" value="TreeGrafter"/>
</dbReference>
<feature type="domain" description="HTH lysR-type" evidence="5">
    <location>
        <begin position="1"/>
        <end position="60"/>
    </location>
</feature>
<dbReference type="eggNOG" id="COG0583">
    <property type="taxonomic scope" value="Bacteria"/>
</dbReference>
<evidence type="ECO:0000256" key="2">
    <source>
        <dbReference type="ARBA" id="ARBA00023015"/>
    </source>
</evidence>
<dbReference type="SUPFAM" id="SSF46785">
    <property type="entry name" value="Winged helix' DNA-binding domain"/>
    <property type="match status" value="1"/>
</dbReference>
<dbReference type="InterPro" id="IPR058163">
    <property type="entry name" value="LysR-type_TF_proteobact-type"/>
</dbReference>
<keyword evidence="3" id="KW-0238">DNA-binding</keyword>
<keyword evidence="7" id="KW-1185">Reference proteome</keyword>
<comment type="caution">
    <text evidence="6">The sequence shown here is derived from an EMBL/GenBank/DDBJ whole genome shotgun (WGS) entry which is preliminary data.</text>
</comment>
<dbReference type="PANTHER" id="PTHR30537">
    <property type="entry name" value="HTH-TYPE TRANSCRIPTIONAL REGULATOR"/>
    <property type="match status" value="1"/>
</dbReference>
<dbReference type="EMBL" id="ABCS01000001">
    <property type="protein sequence ID" value="EDM81814.1"/>
    <property type="molecule type" value="Genomic_DNA"/>
</dbReference>
<dbReference type="OrthoDB" id="5416547at2"/>
<dbReference type="Gene3D" id="1.10.10.10">
    <property type="entry name" value="Winged helix-like DNA-binding domain superfamily/Winged helix DNA-binding domain"/>
    <property type="match status" value="1"/>
</dbReference>
<dbReference type="GO" id="GO:0006351">
    <property type="term" value="P:DNA-templated transcription"/>
    <property type="evidence" value="ECO:0007669"/>
    <property type="project" value="TreeGrafter"/>
</dbReference>
<evidence type="ECO:0000256" key="1">
    <source>
        <dbReference type="ARBA" id="ARBA00009437"/>
    </source>
</evidence>
<sequence length="304" mass="32733">MDADMKDLQIFVAVVEHGGVAGAAGALRVAKSSVSRAMARLQAALDAALFDRVGRNLELNATGRRLYARVEAPLAAIAEATREATNQDVPRGHVRLSAPIGVGSELLPRLVAAFVRRNPEVTVAVKLDSDPAAAMRDGFDMAIVGGRLEDSSYRCRRLVVSPFRAYASPSYEARRGLPRAPEQLEQHEVIIFGGPHTHATWELTGPEGPRPVRVSGRVVANSLAFVRQAATAGLGIALLPETPGRLAVDRGLLMPVLPEFALYGDPLSILYRPGPHLPSRVTRLLEFLIEQFQGPVTLEPHDLG</sequence>
<dbReference type="InterPro" id="IPR005119">
    <property type="entry name" value="LysR_subst-bd"/>
</dbReference>
<organism evidence="6 7">
    <name type="scientific">Plesiocystis pacifica SIR-1</name>
    <dbReference type="NCBI Taxonomy" id="391625"/>
    <lineage>
        <taxon>Bacteria</taxon>
        <taxon>Pseudomonadati</taxon>
        <taxon>Myxococcota</taxon>
        <taxon>Polyangia</taxon>
        <taxon>Nannocystales</taxon>
        <taxon>Nannocystaceae</taxon>
        <taxon>Plesiocystis</taxon>
    </lineage>
</organism>
<keyword evidence="2" id="KW-0805">Transcription regulation</keyword>
<evidence type="ECO:0000259" key="5">
    <source>
        <dbReference type="PROSITE" id="PS50931"/>
    </source>
</evidence>
<protein>
    <submittedName>
        <fullName evidence="6">Transcriptional regulator, LysR family protein</fullName>
    </submittedName>
</protein>
<dbReference type="Gene3D" id="3.40.190.290">
    <property type="match status" value="1"/>
</dbReference>
<keyword evidence="4" id="KW-0804">Transcription</keyword>
<dbReference type="STRING" id="391625.PPSIR1_05088"/>
<evidence type="ECO:0000313" key="6">
    <source>
        <dbReference type="EMBL" id="EDM81814.1"/>
    </source>
</evidence>
<dbReference type="RefSeq" id="WP_006968989.1">
    <property type="nucleotide sequence ID" value="NZ_ABCS01000001.1"/>
</dbReference>
<dbReference type="AlphaFoldDB" id="A6FWZ0"/>
<comment type="similarity">
    <text evidence="1">Belongs to the LysR transcriptional regulatory family.</text>
</comment>
<dbReference type="Proteomes" id="UP000005801">
    <property type="component" value="Unassembled WGS sequence"/>
</dbReference>
<gene>
    <name evidence="6" type="ORF">PPSIR1_05088</name>
</gene>
<dbReference type="GO" id="GO:0003700">
    <property type="term" value="F:DNA-binding transcription factor activity"/>
    <property type="evidence" value="ECO:0007669"/>
    <property type="project" value="InterPro"/>
</dbReference>
<dbReference type="PANTHER" id="PTHR30537:SF5">
    <property type="entry name" value="HTH-TYPE TRANSCRIPTIONAL ACTIVATOR TTDR-RELATED"/>
    <property type="match status" value="1"/>
</dbReference>
<proteinExistence type="inferred from homology"/>
<accession>A6FWZ0</accession>
<dbReference type="Pfam" id="PF00126">
    <property type="entry name" value="HTH_1"/>
    <property type="match status" value="1"/>
</dbReference>
<evidence type="ECO:0000256" key="3">
    <source>
        <dbReference type="ARBA" id="ARBA00023125"/>
    </source>
</evidence>
<dbReference type="InterPro" id="IPR036388">
    <property type="entry name" value="WH-like_DNA-bd_sf"/>
</dbReference>
<name>A6FWZ0_9BACT</name>
<evidence type="ECO:0000313" key="7">
    <source>
        <dbReference type="Proteomes" id="UP000005801"/>
    </source>
</evidence>
<dbReference type="InterPro" id="IPR000847">
    <property type="entry name" value="LysR_HTH_N"/>
</dbReference>
<dbReference type="InterPro" id="IPR036390">
    <property type="entry name" value="WH_DNA-bd_sf"/>
</dbReference>
<dbReference type="CDD" id="cd08422">
    <property type="entry name" value="PBP2_CrgA_like"/>
    <property type="match status" value="1"/>
</dbReference>
<evidence type="ECO:0000256" key="4">
    <source>
        <dbReference type="ARBA" id="ARBA00023163"/>
    </source>
</evidence>
<dbReference type="PROSITE" id="PS50931">
    <property type="entry name" value="HTH_LYSR"/>
    <property type="match status" value="1"/>
</dbReference>
<dbReference type="Pfam" id="PF03466">
    <property type="entry name" value="LysR_substrate"/>
    <property type="match status" value="1"/>
</dbReference>
<reference evidence="6 7" key="1">
    <citation type="submission" date="2007-06" db="EMBL/GenBank/DDBJ databases">
        <authorList>
            <person name="Shimkets L."/>
            <person name="Ferriera S."/>
            <person name="Johnson J."/>
            <person name="Kravitz S."/>
            <person name="Beeson K."/>
            <person name="Sutton G."/>
            <person name="Rogers Y.-H."/>
            <person name="Friedman R."/>
            <person name="Frazier M."/>
            <person name="Venter J.C."/>
        </authorList>
    </citation>
    <scope>NUCLEOTIDE SEQUENCE [LARGE SCALE GENOMIC DNA]</scope>
    <source>
        <strain evidence="6 7">SIR-1</strain>
    </source>
</reference>